<evidence type="ECO:0000256" key="3">
    <source>
        <dbReference type="ARBA" id="ARBA00022989"/>
    </source>
</evidence>
<dbReference type="CDD" id="cd02431">
    <property type="entry name" value="Ferritin_CCC1_C"/>
    <property type="match status" value="1"/>
</dbReference>
<dbReference type="STRING" id="1622118.Lupro_07470"/>
<evidence type="ECO:0000313" key="6">
    <source>
        <dbReference type="EMBL" id="AMC11095.1"/>
    </source>
</evidence>
<keyword evidence="3 5" id="KW-1133">Transmembrane helix</keyword>
<reference evidence="7" key="1">
    <citation type="submission" date="2015-12" db="EMBL/GenBank/DDBJ databases">
        <title>Complete genome sequence of Lutibacter profundus strain LP1.</title>
        <authorList>
            <person name="Wissuwa J."/>
            <person name="Le Moine Bauer S."/>
            <person name="Stokke R."/>
            <person name="Dahle H."/>
            <person name="Steen I.H."/>
        </authorList>
    </citation>
    <scope>NUCLEOTIDE SEQUENCE [LARGE SCALE GENOMIC DNA]</scope>
    <source>
        <strain evidence="7">LP1</strain>
    </source>
</reference>
<dbReference type="KEGG" id="lut:Lupro_07470"/>
<feature type="transmembrane region" description="Helical" evidence="5">
    <location>
        <begin position="159"/>
        <end position="183"/>
    </location>
</feature>
<evidence type="ECO:0000313" key="7">
    <source>
        <dbReference type="Proteomes" id="UP000059672"/>
    </source>
</evidence>
<feature type="transmembrane region" description="Helical" evidence="5">
    <location>
        <begin position="195"/>
        <end position="218"/>
    </location>
</feature>
<evidence type="ECO:0000256" key="4">
    <source>
        <dbReference type="ARBA" id="ARBA00023136"/>
    </source>
</evidence>
<reference evidence="6 7" key="2">
    <citation type="journal article" date="2016" name="Int. J. Syst. Evol. Microbiol.">
        <title>Lutibacter profundi sp. nov., isolated from a deep-sea hydrothermal system on the Arctic Mid-Ocean Ridge and emended description of the genus Lutibacter.</title>
        <authorList>
            <person name="Le Moine Bauer S."/>
            <person name="Roalkvam I."/>
            <person name="Steen I.H."/>
            <person name="Dahle H."/>
        </authorList>
    </citation>
    <scope>NUCLEOTIDE SEQUENCE [LARGE SCALE GENOMIC DNA]</scope>
    <source>
        <strain evidence="6 7">LP1</strain>
    </source>
</reference>
<protein>
    <submittedName>
        <fullName evidence="6">Rubrerythrin family protein</fullName>
    </submittedName>
</protein>
<dbReference type="AlphaFoldDB" id="A0A120IEB0"/>
<dbReference type="PATRIC" id="fig|1622118.3.peg.1540"/>
<sequence>MNKIVKQQQNEITEHLIYAELAKISTDKKNIEILYEISSQELSHYEFWKGITKKEIKPNKWKIKKYVWLAKMFGLSFSLRLMEMGESEASKFYSSIAEKYPEALTIQEEELQHEQKLIGILNDNRLNYAGSIVLGLNDALVEFTGTLAGLTFAFSNNKIVGATGLIMGFAASLSMAASGYLSSKEEEENEKINPITAAIYTGVSYILTVVFLVAPYLILDNPYLALGLMLLTTVLIIAGYTYYISVAKILSFKKRFIQMAVISIGVAAISFGIGTIIKQIFGVNI</sequence>
<dbReference type="SUPFAM" id="SSF47240">
    <property type="entry name" value="Ferritin-like"/>
    <property type="match status" value="1"/>
</dbReference>
<keyword evidence="7" id="KW-1185">Reference proteome</keyword>
<keyword evidence="2 5" id="KW-0812">Transmembrane</keyword>
<dbReference type="GO" id="GO:0005384">
    <property type="term" value="F:manganese ion transmembrane transporter activity"/>
    <property type="evidence" value="ECO:0007669"/>
    <property type="project" value="InterPro"/>
</dbReference>
<dbReference type="CDD" id="cd01044">
    <property type="entry name" value="Ferritin_CCC1_N"/>
    <property type="match status" value="1"/>
</dbReference>
<feature type="transmembrane region" description="Helical" evidence="5">
    <location>
        <begin position="256"/>
        <end position="277"/>
    </location>
</feature>
<evidence type="ECO:0000256" key="2">
    <source>
        <dbReference type="ARBA" id="ARBA00022692"/>
    </source>
</evidence>
<comment type="subcellular location">
    <subcellularLocation>
        <location evidence="1">Endomembrane system</location>
        <topology evidence="1">Multi-pass membrane protein</topology>
    </subcellularLocation>
</comment>
<gene>
    <name evidence="6" type="ORF">Lupro_07470</name>
</gene>
<dbReference type="OrthoDB" id="9781287at2"/>
<proteinExistence type="predicted"/>
<dbReference type="InterPro" id="IPR009078">
    <property type="entry name" value="Ferritin-like_SF"/>
</dbReference>
<accession>A0A120IEB0</accession>
<name>A0A120IEB0_9FLAO</name>
<dbReference type="Proteomes" id="UP000059672">
    <property type="component" value="Chromosome"/>
</dbReference>
<keyword evidence="4 5" id="KW-0472">Membrane</keyword>
<dbReference type="RefSeq" id="WP_068208132.1">
    <property type="nucleotide sequence ID" value="NZ_CP013355.1"/>
</dbReference>
<dbReference type="InterPro" id="IPR039376">
    <property type="entry name" value="Ferritin_CCC1_N"/>
</dbReference>
<dbReference type="GO" id="GO:0012505">
    <property type="term" value="C:endomembrane system"/>
    <property type="evidence" value="ECO:0007669"/>
    <property type="project" value="UniProtKB-SubCell"/>
</dbReference>
<dbReference type="EMBL" id="CP013355">
    <property type="protein sequence ID" value="AMC11095.1"/>
    <property type="molecule type" value="Genomic_DNA"/>
</dbReference>
<dbReference type="GO" id="GO:0030026">
    <property type="term" value="P:intracellular manganese ion homeostasis"/>
    <property type="evidence" value="ECO:0007669"/>
    <property type="project" value="InterPro"/>
</dbReference>
<evidence type="ECO:0000256" key="5">
    <source>
        <dbReference type="SAM" id="Phobius"/>
    </source>
</evidence>
<dbReference type="InterPro" id="IPR008217">
    <property type="entry name" value="Ccc1_fam"/>
</dbReference>
<feature type="transmembrane region" description="Helical" evidence="5">
    <location>
        <begin position="224"/>
        <end position="244"/>
    </location>
</feature>
<dbReference type="Pfam" id="PF01988">
    <property type="entry name" value="VIT1"/>
    <property type="match status" value="1"/>
</dbReference>
<organism evidence="6 7">
    <name type="scientific">Lutibacter profundi</name>
    <dbReference type="NCBI Taxonomy" id="1622118"/>
    <lineage>
        <taxon>Bacteria</taxon>
        <taxon>Pseudomonadati</taxon>
        <taxon>Bacteroidota</taxon>
        <taxon>Flavobacteriia</taxon>
        <taxon>Flavobacteriales</taxon>
        <taxon>Flavobacteriaceae</taxon>
        <taxon>Lutibacter</taxon>
    </lineage>
</organism>
<evidence type="ECO:0000256" key="1">
    <source>
        <dbReference type="ARBA" id="ARBA00004127"/>
    </source>
</evidence>